<gene>
    <name evidence="8" type="ORF">V1264_010331</name>
</gene>
<keyword evidence="2 6" id="KW-0812">Transmembrane</keyword>
<dbReference type="PROSITE" id="PS50262">
    <property type="entry name" value="G_PROTEIN_RECEP_F1_2"/>
    <property type="match status" value="1"/>
</dbReference>
<dbReference type="Pfam" id="PF10324">
    <property type="entry name" value="7TM_GPCR_Srw"/>
    <property type="match status" value="1"/>
</dbReference>
<comment type="caution">
    <text evidence="8">The sequence shown here is derived from an EMBL/GenBank/DDBJ whole genome shotgun (WGS) entry which is preliminary data.</text>
</comment>
<dbReference type="Gene3D" id="1.20.1070.10">
    <property type="entry name" value="Rhodopsin 7-helix transmembrane proteins"/>
    <property type="match status" value="1"/>
</dbReference>
<dbReference type="GO" id="GO:0016020">
    <property type="term" value="C:membrane"/>
    <property type="evidence" value="ECO:0007669"/>
    <property type="project" value="UniProtKB-SubCell"/>
</dbReference>
<feature type="region of interest" description="Disordered" evidence="5">
    <location>
        <begin position="269"/>
        <end position="289"/>
    </location>
</feature>
<evidence type="ECO:0000256" key="1">
    <source>
        <dbReference type="ARBA" id="ARBA00004370"/>
    </source>
</evidence>
<feature type="domain" description="G-protein coupled receptors family 1 profile" evidence="7">
    <location>
        <begin position="75"/>
        <end position="359"/>
    </location>
</feature>
<evidence type="ECO:0000256" key="5">
    <source>
        <dbReference type="SAM" id="MobiDB-lite"/>
    </source>
</evidence>
<organism evidence="8 9">
    <name type="scientific">Littorina saxatilis</name>
    <dbReference type="NCBI Taxonomy" id="31220"/>
    <lineage>
        <taxon>Eukaryota</taxon>
        <taxon>Metazoa</taxon>
        <taxon>Spiralia</taxon>
        <taxon>Lophotrochozoa</taxon>
        <taxon>Mollusca</taxon>
        <taxon>Gastropoda</taxon>
        <taxon>Caenogastropoda</taxon>
        <taxon>Littorinimorpha</taxon>
        <taxon>Littorinoidea</taxon>
        <taxon>Littorinidae</taxon>
        <taxon>Littorina</taxon>
    </lineage>
</organism>
<evidence type="ECO:0000259" key="7">
    <source>
        <dbReference type="PROSITE" id="PS50262"/>
    </source>
</evidence>
<dbReference type="InterPro" id="IPR017452">
    <property type="entry name" value="GPCR_Rhodpsn_7TM"/>
</dbReference>
<evidence type="ECO:0000256" key="2">
    <source>
        <dbReference type="ARBA" id="ARBA00022692"/>
    </source>
</evidence>
<dbReference type="InterPro" id="IPR052954">
    <property type="entry name" value="GPCR-Ligand_Int"/>
</dbReference>
<dbReference type="SUPFAM" id="SSF81321">
    <property type="entry name" value="Family A G protein-coupled receptor-like"/>
    <property type="match status" value="1"/>
</dbReference>
<accession>A0AAN9APD5</accession>
<feature type="transmembrane region" description="Helical" evidence="6">
    <location>
        <begin position="96"/>
        <end position="116"/>
    </location>
</feature>
<keyword evidence="3 6" id="KW-1133">Transmembrane helix</keyword>
<feature type="transmembrane region" description="Helical" evidence="6">
    <location>
        <begin position="237"/>
        <end position="258"/>
    </location>
</feature>
<feature type="transmembrane region" description="Helical" evidence="6">
    <location>
        <begin position="180"/>
        <end position="201"/>
    </location>
</feature>
<sequence>MANFSRSPEMTTWNTDLSILHSTDAPNSTASKITHAQEESTTQESVAVIDQGMISASWYMSFLDPHMKVTVAVCGLSVVFCVLNAQVYWGQRKGAFAVYIMGVSVCDGLYALMDLVVNVSRFMVAFDSWWRIHSTWYLNIYLGTSVRRAAICLNALASLERFFAIAFPLKTTGTGIFSLAPARTTLGVIVCSCVAHMYLMFEWKVQNVAPDQWNAVPTALKRSNPESFEVGKNAVRALTFFLPLGVSLVLNLALVIALRTHFANRRAIRTSSGRNGQGNPEGQRSKACNSNAETQTTKLILAFSFTFVLLALPRAVNTTLATYVDGYGIFQQEHYLYQTVTKLTQLLTHATEVTLFFVCFVYSRRFRQALQRMACVRMCRKLLRKSSGPSKTTGETATDGSTGKFDGMTETQNDTVDDSV</sequence>
<name>A0AAN9APD5_9CAEN</name>
<reference evidence="8 9" key="1">
    <citation type="submission" date="2024-02" db="EMBL/GenBank/DDBJ databases">
        <title>Chromosome-scale genome assembly of the rough periwinkle Littorina saxatilis.</title>
        <authorList>
            <person name="De Jode A."/>
            <person name="Faria R."/>
            <person name="Formenti G."/>
            <person name="Sims Y."/>
            <person name="Smith T.P."/>
            <person name="Tracey A."/>
            <person name="Wood J.M.D."/>
            <person name="Zagrodzka Z.B."/>
            <person name="Johannesson K."/>
            <person name="Butlin R.K."/>
            <person name="Leder E.H."/>
        </authorList>
    </citation>
    <scope>NUCLEOTIDE SEQUENCE [LARGE SCALE GENOMIC DNA]</scope>
    <source>
        <strain evidence="8">Snail1</strain>
        <tissue evidence="8">Muscle</tissue>
    </source>
</reference>
<dbReference type="PANTHER" id="PTHR46641">
    <property type="entry name" value="FMRFAMIDE RECEPTOR-RELATED"/>
    <property type="match status" value="1"/>
</dbReference>
<keyword evidence="4 6" id="KW-0472">Membrane</keyword>
<dbReference type="GO" id="GO:0008528">
    <property type="term" value="F:G protein-coupled peptide receptor activity"/>
    <property type="evidence" value="ECO:0007669"/>
    <property type="project" value="InterPro"/>
</dbReference>
<comment type="subcellular location">
    <subcellularLocation>
        <location evidence="1">Membrane</location>
    </subcellularLocation>
</comment>
<evidence type="ECO:0000256" key="3">
    <source>
        <dbReference type="ARBA" id="ARBA00022989"/>
    </source>
</evidence>
<evidence type="ECO:0000313" key="8">
    <source>
        <dbReference type="EMBL" id="KAK7090554.1"/>
    </source>
</evidence>
<proteinExistence type="predicted"/>
<evidence type="ECO:0000256" key="4">
    <source>
        <dbReference type="ARBA" id="ARBA00023136"/>
    </source>
</evidence>
<feature type="compositionally biased region" description="Polar residues" evidence="5">
    <location>
        <begin position="387"/>
        <end position="401"/>
    </location>
</feature>
<dbReference type="AlphaFoldDB" id="A0AAN9APD5"/>
<protein>
    <recommendedName>
        <fullName evidence="7">G-protein coupled receptors family 1 profile domain-containing protein</fullName>
    </recommendedName>
</protein>
<evidence type="ECO:0000313" key="9">
    <source>
        <dbReference type="Proteomes" id="UP001374579"/>
    </source>
</evidence>
<dbReference type="PANTHER" id="PTHR46641:SF2">
    <property type="entry name" value="FMRFAMIDE RECEPTOR"/>
    <property type="match status" value="1"/>
</dbReference>
<feature type="transmembrane region" description="Helical" evidence="6">
    <location>
        <begin position="136"/>
        <end position="159"/>
    </location>
</feature>
<keyword evidence="9" id="KW-1185">Reference proteome</keyword>
<feature type="transmembrane region" description="Helical" evidence="6">
    <location>
        <begin position="346"/>
        <end position="363"/>
    </location>
</feature>
<dbReference type="InterPro" id="IPR019427">
    <property type="entry name" value="7TM_GPCR_serpentine_rcpt_Srw"/>
</dbReference>
<feature type="region of interest" description="Disordered" evidence="5">
    <location>
        <begin position="386"/>
        <end position="420"/>
    </location>
</feature>
<feature type="transmembrane region" description="Helical" evidence="6">
    <location>
        <begin position="69"/>
        <end position="89"/>
    </location>
</feature>
<dbReference type="Proteomes" id="UP001374579">
    <property type="component" value="Unassembled WGS sequence"/>
</dbReference>
<feature type="transmembrane region" description="Helical" evidence="6">
    <location>
        <begin position="299"/>
        <end position="316"/>
    </location>
</feature>
<evidence type="ECO:0000256" key="6">
    <source>
        <dbReference type="SAM" id="Phobius"/>
    </source>
</evidence>
<dbReference type="EMBL" id="JBAMIC010000024">
    <property type="protein sequence ID" value="KAK7090554.1"/>
    <property type="molecule type" value="Genomic_DNA"/>
</dbReference>